<dbReference type="GO" id="GO:0005737">
    <property type="term" value="C:cytoplasm"/>
    <property type="evidence" value="ECO:0007669"/>
    <property type="project" value="TreeGrafter"/>
</dbReference>
<dbReference type="InterPro" id="IPR031322">
    <property type="entry name" value="Shikimate/glucono_kinase"/>
</dbReference>
<keyword evidence="8" id="KW-0311">Gluconate utilization</keyword>
<comment type="similarity">
    <text evidence="2 10">Belongs to the gluconokinase GntK/GntV family.</text>
</comment>
<dbReference type="GO" id="GO:0046316">
    <property type="term" value="F:gluconokinase activity"/>
    <property type="evidence" value="ECO:0007669"/>
    <property type="project" value="UniProtKB-EC"/>
</dbReference>
<organism evidence="11 12">
    <name type="scientific">Acidipropionibacterium jensenii</name>
    <dbReference type="NCBI Taxonomy" id="1749"/>
    <lineage>
        <taxon>Bacteria</taxon>
        <taxon>Bacillati</taxon>
        <taxon>Actinomycetota</taxon>
        <taxon>Actinomycetes</taxon>
        <taxon>Propionibacteriales</taxon>
        <taxon>Propionibacteriaceae</taxon>
        <taxon>Acidipropionibacterium</taxon>
    </lineage>
</organism>
<dbReference type="PANTHER" id="PTHR43442:SF3">
    <property type="entry name" value="GLUCONOKINASE-RELATED"/>
    <property type="match status" value="1"/>
</dbReference>
<proteinExistence type="inferred from homology"/>
<evidence type="ECO:0000256" key="8">
    <source>
        <dbReference type="ARBA" id="ARBA00023064"/>
    </source>
</evidence>
<dbReference type="PANTHER" id="PTHR43442">
    <property type="entry name" value="GLUCONOKINASE-RELATED"/>
    <property type="match status" value="1"/>
</dbReference>
<evidence type="ECO:0000313" key="12">
    <source>
        <dbReference type="Proteomes" id="UP000285875"/>
    </source>
</evidence>
<dbReference type="EMBL" id="CP025570">
    <property type="protein sequence ID" value="AZZ39795.1"/>
    <property type="molecule type" value="Genomic_DNA"/>
</dbReference>
<evidence type="ECO:0000256" key="7">
    <source>
        <dbReference type="ARBA" id="ARBA00022840"/>
    </source>
</evidence>
<keyword evidence="7 10" id="KW-0067">ATP-binding</keyword>
<accession>A0A3Q9UEL6</accession>
<dbReference type="GO" id="GO:0005524">
    <property type="term" value="F:ATP binding"/>
    <property type="evidence" value="ECO:0007669"/>
    <property type="project" value="UniProtKB-KW"/>
</dbReference>
<evidence type="ECO:0000256" key="5">
    <source>
        <dbReference type="ARBA" id="ARBA00022741"/>
    </source>
</evidence>
<keyword evidence="4 10" id="KW-0808">Transferase</keyword>
<evidence type="ECO:0000256" key="3">
    <source>
        <dbReference type="ARBA" id="ARBA00012054"/>
    </source>
</evidence>
<dbReference type="NCBIfam" id="TIGR01313">
    <property type="entry name" value="therm_gnt_kin"/>
    <property type="match status" value="1"/>
</dbReference>
<dbReference type="RefSeq" id="WP_097799090.1">
    <property type="nucleotide sequence ID" value="NZ_CP025570.1"/>
</dbReference>
<sequence>MAAPGVPPLVVVMGVSGSGKSALGTRLAARLDLAFVDGDDLHPARNIAKMAAGHPLDDADREPWLQIIGRWLEDHRDRGGVVACSALRSSYRDLIREHCPEVVFLHLAGNRDLIVERVAARSHHFMPASLVDSQFATLEPLGPDEAGTTLDIARTIPDLVVEAAHWLAGRGPSAATGG</sequence>
<evidence type="ECO:0000256" key="2">
    <source>
        <dbReference type="ARBA" id="ARBA00008420"/>
    </source>
</evidence>
<evidence type="ECO:0000256" key="9">
    <source>
        <dbReference type="ARBA" id="ARBA00048090"/>
    </source>
</evidence>
<dbReference type="AlphaFoldDB" id="A0A3Q9UEL6"/>
<comment type="pathway">
    <text evidence="1">Carbohydrate acid metabolism.</text>
</comment>
<evidence type="ECO:0000256" key="10">
    <source>
        <dbReference type="RuleBase" id="RU363066"/>
    </source>
</evidence>
<dbReference type="Pfam" id="PF01202">
    <property type="entry name" value="SKI"/>
    <property type="match status" value="1"/>
</dbReference>
<dbReference type="EC" id="2.7.1.12" evidence="3 10"/>
<name>A0A3Q9UEL6_9ACTN</name>
<keyword evidence="6 10" id="KW-0418">Kinase</keyword>
<dbReference type="KEGG" id="aji:C0Z10_08575"/>
<evidence type="ECO:0000313" key="11">
    <source>
        <dbReference type="EMBL" id="AZZ39795.1"/>
    </source>
</evidence>
<evidence type="ECO:0000256" key="4">
    <source>
        <dbReference type="ARBA" id="ARBA00022679"/>
    </source>
</evidence>
<dbReference type="Proteomes" id="UP000285875">
    <property type="component" value="Chromosome"/>
</dbReference>
<dbReference type="InterPro" id="IPR027417">
    <property type="entry name" value="P-loop_NTPase"/>
</dbReference>
<evidence type="ECO:0000256" key="1">
    <source>
        <dbReference type="ARBA" id="ARBA00004761"/>
    </source>
</evidence>
<comment type="catalytic activity">
    <reaction evidence="9 10">
        <text>D-gluconate + ATP = 6-phospho-D-gluconate + ADP + H(+)</text>
        <dbReference type="Rhea" id="RHEA:19433"/>
        <dbReference type="ChEBI" id="CHEBI:15378"/>
        <dbReference type="ChEBI" id="CHEBI:18391"/>
        <dbReference type="ChEBI" id="CHEBI:30616"/>
        <dbReference type="ChEBI" id="CHEBI:58759"/>
        <dbReference type="ChEBI" id="CHEBI:456216"/>
        <dbReference type="EC" id="2.7.1.12"/>
    </reaction>
</comment>
<keyword evidence="5 10" id="KW-0547">Nucleotide-binding</keyword>
<gene>
    <name evidence="11" type="ORF">C0Z10_08575</name>
</gene>
<reference evidence="12" key="1">
    <citation type="submission" date="2017-12" db="EMBL/GenBank/DDBJ databases">
        <title>Whole genome sequencing of Acidipropionibacterium jensenii strains JS279 and JS280.</title>
        <authorList>
            <person name="Deptula P."/>
            <person name="Laine P."/>
            <person name="Smolander O.-P."/>
            <person name="Paulin L."/>
            <person name="Auvinen P."/>
            <person name="Varmanen P."/>
        </authorList>
    </citation>
    <scope>NUCLEOTIDE SEQUENCE [LARGE SCALE GENOMIC DNA]</scope>
    <source>
        <strain evidence="12">JS280</strain>
    </source>
</reference>
<dbReference type="SUPFAM" id="SSF52540">
    <property type="entry name" value="P-loop containing nucleoside triphosphate hydrolases"/>
    <property type="match status" value="1"/>
</dbReference>
<dbReference type="GeneID" id="82883519"/>
<dbReference type="Gene3D" id="3.40.50.300">
    <property type="entry name" value="P-loop containing nucleotide triphosphate hydrolases"/>
    <property type="match status" value="1"/>
</dbReference>
<protein>
    <recommendedName>
        <fullName evidence="3 10">Gluconokinase</fullName>
        <ecNumber evidence="3 10">2.7.1.12</ecNumber>
    </recommendedName>
</protein>
<dbReference type="GO" id="GO:0019521">
    <property type="term" value="P:D-gluconate metabolic process"/>
    <property type="evidence" value="ECO:0007669"/>
    <property type="project" value="UniProtKB-KW"/>
</dbReference>
<evidence type="ECO:0000256" key="6">
    <source>
        <dbReference type="ARBA" id="ARBA00022777"/>
    </source>
</evidence>
<dbReference type="InterPro" id="IPR006001">
    <property type="entry name" value="Therm_gnt_kin"/>
</dbReference>
<dbReference type="FunFam" id="3.40.50.300:FF:000522">
    <property type="entry name" value="Gluconokinase"/>
    <property type="match status" value="1"/>
</dbReference>
<dbReference type="CDD" id="cd02021">
    <property type="entry name" value="GntK"/>
    <property type="match status" value="1"/>
</dbReference>